<name>A0A0F9CE49_9ZZZZ</name>
<gene>
    <name evidence="1" type="ORF">LCGC14_2333130</name>
</gene>
<dbReference type="AlphaFoldDB" id="A0A0F9CE49"/>
<organism evidence="1">
    <name type="scientific">marine sediment metagenome</name>
    <dbReference type="NCBI Taxonomy" id="412755"/>
    <lineage>
        <taxon>unclassified sequences</taxon>
        <taxon>metagenomes</taxon>
        <taxon>ecological metagenomes</taxon>
    </lineage>
</organism>
<accession>A0A0F9CE49</accession>
<evidence type="ECO:0000313" key="1">
    <source>
        <dbReference type="EMBL" id="KKL47678.1"/>
    </source>
</evidence>
<proteinExistence type="predicted"/>
<dbReference type="EMBL" id="LAZR01033581">
    <property type="protein sequence ID" value="KKL47678.1"/>
    <property type="molecule type" value="Genomic_DNA"/>
</dbReference>
<comment type="caution">
    <text evidence="1">The sequence shown here is derived from an EMBL/GenBank/DDBJ whole genome shotgun (WGS) entry which is preliminary data.</text>
</comment>
<reference evidence="1" key="1">
    <citation type="journal article" date="2015" name="Nature">
        <title>Complex archaea that bridge the gap between prokaryotes and eukaryotes.</title>
        <authorList>
            <person name="Spang A."/>
            <person name="Saw J.H."/>
            <person name="Jorgensen S.L."/>
            <person name="Zaremba-Niedzwiedzka K."/>
            <person name="Martijn J."/>
            <person name="Lind A.E."/>
            <person name="van Eijk R."/>
            <person name="Schleper C."/>
            <person name="Guy L."/>
            <person name="Ettema T.J."/>
        </authorList>
    </citation>
    <scope>NUCLEOTIDE SEQUENCE</scope>
</reference>
<protein>
    <submittedName>
        <fullName evidence="1">Uncharacterized protein</fullName>
    </submittedName>
</protein>
<sequence length="79" mass="8835">MDGKEITILNAEECLKAVSKHLIRVSPIIKEHGKIVKWFAGYRCLAGNKYTNITKNDDFVIADSPEEAISKLLKEKSSS</sequence>